<proteinExistence type="predicted"/>
<dbReference type="EMBL" id="WQKZ01000004">
    <property type="protein sequence ID" value="MVN78014.1"/>
    <property type="molecule type" value="Genomic_DNA"/>
</dbReference>
<dbReference type="AlphaFoldDB" id="A0A7K1THY4"/>
<protein>
    <submittedName>
        <fullName evidence="2">Acetamidase</fullName>
    </submittedName>
</protein>
<dbReference type="PANTHER" id="PTHR31891:SF1">
    <property type="entry name" value="FORMAMIDASE C869.04-RELATED"/>
    <property type="match status" value="1"/>
</dbReference>
<dbReference type="Proteomes" id="UP000441336">
    <property type="component" value="Unassembled WGS sequence"/>
</dbReference>
<keyword evidence="1" id="KW-0732">Signal</keyword>
<dbReference type="Pfam" id="PF03069">
    <property type="entry name" value="FmdA_AmdA"/>
    <property type="match status" value="2"/>
</dbReference>
<dbReference type="SUPFAM" id="SSF141130">
    <property type="entry name" value="Acetamidase/Formamidase-like"/>
    <property type="match status" value="1"/>
</dbReference>
<dbReference type="InterPro" id="IPR004304">
    <property type="entry name" value="FmdA_AmdA"/>
</dbReference>
<organism evidence="2 3">
    <name type="scientific">Hymenobacter ginkgonis</name>
    <dbReference type="NCBI Taxonomy" id="2682976"/>
    <lineage>
        <taxon>Bacteria</taxon>
        <taxon>Pseudomonadati</taxon>
        <taxon>Bacteroidota</taxon>
        <taxon>Cytophagia</taxon>
        <taxon>Cytophagales</taxon>
        <taxon>Hymenobacteraceae</taxon>
        <taxon>Hymenobacter</taxon>
    </lineage>
</organism>
<dbReference type="GO" id="GO:0016811">
    <property type="term" value="F:hydrolase activity, acting on carbon-nitrogen (but not peptide) bonds, in linear amides"/>
    <property type="evidence" value="ECO:0007669"/>
    <property type="project" value="InterPro"/>
</dbReference>
<keyword evidence="3" id="KW-1185">Reference proteome</keyword>
<reference evidence="2 3" key="1">
    <citation type="submission" date="2019-12" db="EMBL/GenBank/DDBJ databases">
        <title>Hymenobacter sp. HMF4947 Genome sequencing and assembly.</title>
        <authorList>
            <person name="Kang H."/>
            <person name="Cha I."/>
            <person name="Kim H."/>
            <person name="Joh K."/>
        </authorList>
    </citation>
    <scope>NUCLEOTIDE SEQUENCE [LARGE SCALE GENOMIC DNA]</scope>
    <source>
        <strain evidence="2 3">HMF4947</strain>
    </source>
</reference>
<dbReference type="Gene3D" id="3.10.28.20">
    <property type="entry name" value="Acetamidase/Formamidase-like domains"/>
    <property type="match status" value="1"/>
</dbReference>
<gene>
    <name evidence="2" type="ORF">GO988_16920</name>
</gene>
<evidence type="ECO:0000256" key="1">
    <source>
        <dbReference type="SAM" id="SignalP"/>
    </source>
</evidence>
<name>A0A7K1THY4_9BACT</name>
<evidence type="ECO:0000313" key="2">
    <source>
        <dbReference type="EMBL" id="MVN78014.1"/>
    </source>
</evidence>
<dbReference type="PANTHER" id="PTHR31891">
    <property type="entry name" value="FORMAMIDASE C869.04-RELATED"/>
    <property type="match status" value="1"/>
</dbReference>
<feature type="signal peptide" evidence="1">
    <location>
        <begin position="1"/>
        <end position="22"/>
    </location>
</feature>
<comment type="caution">
    <text evidence="2">The sequence shown here is derived from an EMBL/GenBank/DDBJ whole genome shotgun (WGS) entry which is preliminary data.</text>
</comment>
<feature type="chain" id="PRO_5029777374" evidence="1">
    <location>
        <begin position="23"/>
        <end position="346"/>
    </location>
</feature>
<accession>A0A7K1THY4</accession>
<sequence>MKKNTRFLIVAAALLVGTSAQAQHLPKAQHELLATPATVAWGYYDAAAAPVMRIKSGETVQVHTLLTSSPTRLEGAGVAPAQVEQSLRDIYDKVTNKGPGGHILTGPIFVEGAEPGDVLEVRIKAIQLAIPYAYNGFGPKSGFIPEDFGYAKMKIIPLDAKRMVADFAPGIEVPLRPFFGSMGVAPPPALGRVNSAPPGIFGGNLDNKDLVVGTTLYLPVHVPGALFFVGDGHAGQGNGEVDITALETSLVGNLEFIVRKDMHQEMPSAETPTQYISMGLNEDLTLAAKQAVREMITFLMKTKGLSHDDAYMLCSVAGDLNTTQVVDGTRGAHMLLPKSIFTKAKK</sequence>
<dbReference type="Gene3D" id="2.60.120.580">
    <property type="entry name" value="Acetamidase/Formamidase-like domains"/>
    <property type="match status" value="2"/>
</dbReference>
<evidence type="ECO:0000313" key="3">
    <source>
        <dbReference type="Proteomes" id="UP000441336"/>
    </source>
</evidence>
<dbReference type="RefSeq" id="WP_157567708.1">
    <property type="nucleotide sequence ID" value="NZ_WQKZ01000004.1"/>
</dbReference>